<reference evidence="1 2" key="1">
    <citation type="submission" date="2020-08" db="EMBL/GenBank/DDBJ databases">
        <title>Genomic Encyclopedia of Type Strains, Phase III (KMG-III): the genomes of soil and plant-associated and newly described type strains.</title>
        <authorList>
            <person name="Whitman W."/>
        </authorList>
    </citation>
    <scope>NUCLEOTIDE SEQUENCE [LARGE SCALE GENOMIC DNA]</scope>
    <source>
        <strain evidence="1 2">CECT 8840</strain>
    </source>
</reference>
<evidence type="ECO:0000313" key="2">
    <source>
        <dbReference type="Proteomes" id="UP000552644"/>
    </source>
</evidence>
<dbReference type="AlphaFoldDB" id="A0A7W7QL61"/>
<evidence type="ECO:0000313" key="1">
    <source>
        <dbReference type="EMBL" id="MBB4915424.1"/>
    </source>
</evidence>
<dbReference type="SUPFAM" id="SSF48613">
    <property type="entry name" value="Heme oxygenase-like"/>
    <property type="match status" value="1"/>
</dbReference>
<keyword evidence="2" id="KW-1185">Reference proteome</keyword>
<dbReference type="RefSeq" id="WP_184714086.1">
    <property type="nucleotide sequence ID" value="NZ_JACHJP010000002.1"/>
</dbReference>
<gene>
    <name evidence="1" type="ORF">FHS44_002509</name>
</gene>
<accession>A0A7W7QL61</accession>
<organism evidence="1 2">
    <name type="scientific">Streptosporangium saharense</name>
    <dbReference type="NCBI Taxonomy" id="1706840"/>
    <lineage>
        <taxon>Bacteria</taxon>
        <taxon>Bacillati</taxon>
        <taxon>Actinomycetota</taxon>
        <taxon>Actinomycetes</taxon>
        <taxon>Streptosporangiales</taxon>
        <taxon>Streptosporangiaceae</taxon>
        <taxon>Streptosporangium</taxon>
    </lineage>
</organism>
<sequence length="225" mass="25398">MYTDFEPTPLAGEAVRRLRRMRDDRPVRNRFLERMDAGTLTMDHVRRLVGVTHKCHPAEITAFATLIVRDPHPLAVEFFDNMLGLIHRARPKLRGVMAALDLDEERLHRWPADPAAYQVAGTWGWLGLLGTQADAALALYWDMVRYFPDSDEMLARLPKTGLDVPEEFVVYYGGGQSDELERQALAVAEYGLRRGESADDAVFAARLMEESIGQYWTAAAAEPLP</sequence>
<protein>
    <submittedName>
        <fullName evidence="1">Uncharacterized protein</fullName>
    </submittedName>
</protein>
<dbReference type="InterPro" id="IPR016084">
    <property type="entry name" value="Haem_Oase-like_multi-hlx"/>
</dbReference>
<dbReference type="EMBL" id="JACHJP010000002">
    <property type="protein sequence ID" value="MBB4915424.1"/>
    <property type="molecule type" value="Genomic_DNA"/>
</dbReference>
<dbReference type="Proteomes" id="UP000552644">
    <property type="component" value="Unassembled WGS sequence"/>
</dbReference>
<comment type="caution">
    <text evidence="1">The sequence shown here is derived from an EMBL/GenBank/DDBJ whole genome shotgun (WGS) entry which is preliminary data.</text>
</comment>
<name>A0A7W7QL61_9ACTN</name>
<proteinExistence type="predicted"/>